<name>A0A803QDV3_CANSA</name>
<feature type="region of interest" description="Disordered" evidence="1">
    <location>
        <begin position="50"/>
        <end position="133"/>
    </location>
</feature>
<dbReference type="InterPro" id="IPR046796">
    <property type="entry name" value="Transposase_32_dom"/>
</dbReference>
<proteinExistence type="predicted"/>
<evidence type="ECO:0000313" key="4">
    <source>
        <dbReference type="Proteomes" id="UP000596661"/>
    </source>
</evidence>
<dbReference type="Pfam" id="PF20167">
    <property type="entry name" value="Transposase_32"/>
    <property type="match status" value="1"/>
</dbReference>
<reference evidence="3" key="1">
    <citation type="submission" date="2018-11" db="EMBL/GenBank/DDBJ databases">
        <authorList>
            <person name="Grassa J C."/>
        </authorList>
    </citation>
    <scope>NUCLEOTIDE SEQUENCE [LARGE SCALE GENOMIC DNA]</scope>
</reference>
<reference evidence="3" key="2">
    <citation type="submission" date="2021-03" db="UniProtKB">
        <authorList>
            <consortium name="EnsemblPlants"/>
        </authorList>
    </citation>
    <scope>IDENTIFICATION</scope>
</reference>
<accession>A0A803QDV3</accession>
<dbReference type="Proteomes" id="UP000596661">
    <property type="component" value="Chromosome 9"/>
</dbReference>
<dbReference type="EnsemblPlants" id="evm.model.09.1255">
    <property type="protein sequence ID" value="cds.evm.model.09.1255"/>
    <property type="gene ID" value="evm.TU.09.1255"/>
</dbReference>
<feature type="domain" description="Putative plant transposon protein" evidence="2">
    <location>
        <begin position="200"/>
        <end position="379"/>
    </location>
</feature>
<sequence>MENINSMVVSPEGILIPPSMSPVESALVTSLTNPCRAIVPYQLGFDDSPRFPSPISSPSLPLPPVSQKSRTFQRKAPPLSKKASSLSSLTQSVSKRVTRSSSSLKSPSSPVQPSSLPKSNPIGPPRPPSKIVSKTVVQRLQKDKTSKIPISNVDTSSVQCFVDASKASVYQRWFGSRELWFKQIVILDDFSELHELLKIREWVHTVSKLSAPHPILICELYANLDRTVITEGHPGCVSAFVRGTRIPLGPPTIACILKVESVKNPTYGKQFNLDQTMMGRVLTDRDDYLWGKQEILATHVTPFYRVLHQVALYNWFPYSHLSSVTLEIGKFLYVVGTHVSIDLPTLIFERILEASETTGTRNKLPFPSLIQQVLMAAHPPLTTHDYQVPNPILSKSFLSVIHRQPSSITLSTSKISKGKSLLFKGLSDSSWEEQFGETNGEEGLVDEKIFVCDGQVQPDL</sequence>
<organism evidence="3 4">
    <name type="scientific">Cannabis sativa</name>
    <name type="common">Hemp</name>
    <name type="synonym">Marijuana</name>
    <dbReference type="NCBI Taxonomy" id="3483"/>
    <lineage>
        <taxon>Eukaryota</taxon>
        <taxon>Viridiplantae</taxon>
        <taxon>Streptophyta</taxon>
        <taxon>Embryophyta</taxon>
        <taxon>Tracheophyta</taxon>
        <taxon>Spermatophyta</taxon>
        <taxon>Magnoliopsida</taxon>
        <taxon>eudicotyledons</taxon>
        <taxon>Gunneridae</taxon>
        <taxon>Pentapetalae</taxon>
        <taxon>rosids</taxon>
        <taxon>fabids</taxon>
        <taxon>Rosales</taxon>
        <taxon>Cannabaceae</taxon>
        <taxon>Cannabis</taxon>
    </lineage>
</organism>
<evidence type="ECO:0000256" key="1">
    <source>
        <dbReference type="SAM" id="MobiDB-lite"/>
    </source>
</evidence>
<dbReference type="Gramene" id="evm.model.09.1255">
    <property type="protein sequence ID" value="cds.evm.model.09.1255"/>
    <property type="gene ID" value="evm.TU.09.1255"/>
</dbReference>
<protein>
    <recommendedName>
        <fullName evidence="2">Putative plant transposon protein domain-containing protein</fullName>
    </recommendedName>
</protein>
<feature type="compositionally biased region" description="Low complexity" evidence="1">
    <location>
        <begin position="53"/>
        <end position="119"/>
    </location>
</feature>
<evidence type="ECO:0000313" key="3">
    <source>
        <dbReference type="EnsemblPlants" id="cds.evm.model.09.1255"/>
    </source>
</evidence>
<keyword evidence="4" id="KW-1185">Reference proteome</keyword>
<dbReference type="EMBL" id="UZAU01000765">
    <property type="status" value="NOT_ANNOTATED_CDS"/>
    <property type="molecule type" value="Genomic_DNA"/>
</dbReference>
<evidence type="ECO:0000259" key="2">
    <source>
        <dbReference type="Pfam" id="PF20167"/>
    </source>
</evidence>
<dbReference type="OMA" id="PILICEL"/>
<dbReference type="AlphaFoldDB" id="A0A803QDV3"/>